<feature type="compositionally biased region" description="Basic and acidic residues" evidence="4">
    <location>
        <begin position="2926"/>
        <end position="2942"/>
    </location>
</feature>
<dbReference type="InterPro" id="IPR049883">
    <property type="entry name" value="NOTCH1_EGF-like"/>
</dbReference>
<dbReference type="GO" id="GO:0005509">
    <property type="term" value="F:calcium ion binding"/>
    <property type="evidence" value="ECO:0007669"/>
    <property type="project" value="InterPro"/>
</dbReference>
<evidence type="ECO:0000256" key="3">
    <source>
        <dbReference type="PROSITE-ProRule" id="PRU00076"/>
    </source>
</evidence>
<dbReference type="Pfam" id="PF15950">
    <property type="entry name" value="DUF4758"/>
    <property type="match status" value="5"/>
</dbReference>
<feature type="compositionally biased region" description="Low complexity" evidence="4">
    <location>
        <begin position="3998"/>
        <end position="4009"/>
    </location>
</feature>
<organism evidence="7 8">
    <name type="scientific">Hyalella azteca</name>
    <name type="common">Amphipod</name>
    <dbReference type="NCBI Taxonomy" id="294128"/>
    <lineage>
        <taxon>Eukaryota</taxon>
        <taxon>Metazoa</taxon>
        <taxon>Ecdysozoa</taxon>
        <taxon>Arthropoda</taxon>
        <taxon>Crustacea</taxon>
        <taxon>Multicrustacea</taxon>
        <taxon>Malacostraca</taxon>
        <taxon>Eumalacostraca</taxon>
        <taxon>Peracarida</taxon>
        <taxon>Amphipoda</taxon>
        <taxon>Senticaudata</taxon>
        <taxon>Talitrida</taxon>
        <taxon>Talitroidea</taxon>
        <taxon>Hyalellidae</taxon>
        <taxon>Hyalella</taxon>
    </lineage>
</organism>
<feature type="compositionally biased region" description="Low complexity" evidence="4">
    <location>
        <begin position="3400"/>
        <end position="3410"/>
    </location>
</feature>
<feature type="compositionally biased region" description="Low complexity" evidence="4">
    <location>
        <begin position="2802"/>
        <end position="2819"/>
    </location>
</feature>
<feature type="region of interest" description="Disordered" evidence="4">
    <location>
        <begin position="3196"/>
        <end position="3226"/>
    </location>
</feature>
<feature type="compositionally biased region" description="Polar residues" evidence="4">
    <location>
        <begin position="2740"/>
        <end position="2752"/>
    </location>
</feature>
<dbReference type="SUPFAM" id="SSF57196">
    <property type="entry name" value="EGF/Laminin"/>
    <property type="match status" value="1"/>
</dbReference>
<feature type="compositionally biased region" description="Basic and acidic residues" evidence="4">
    <location>
        <begin position="2955"/>
        <end position="2969"/>
    </location>
</feature>
<dbReference type="InterPro" id="IPR000742">
    <property type="entry name" value="EGF"/>
</dbReference>
<feature type="region of interest" description="Disordered" evidence="4">
    <location>
        <begin position="3523"/>
        <end position="3558"/>
    </location>
</feature>
<feature type="compositionally biased region" description="Low complexity" evidence="4">
    <location>
        <begin position="3445"/>
        <end position="3463"/>
    </location>
</feature>
<protein>
    <submittedName>
        <fullName evidence="8">Mucin-17</fullName>
    </submittedName>
</protein>
<feature type="region of interest" description="Disordered" evidence="4">
    <location>
        <begin position="3031"/>
        <end position="3052"/>
    </location>
</feature>
<feature type="region of interest" description="Disordered" evidence="4">
    <location>
        <begin position="2898"/>
        <end position="2984"/>
    </location>
</feature>
<feature type="transmembrane region" description="Helical" evidence="5">
    <location>
        <begin position="5040"/>
        <end position="5065"/>
    </location>
</feature>
<proteinExistence type="predicted"/>
<dbReference type="PROSITE" id="PS01187">
    <property type="entry name" value="EGF_CA"/>
    <property type="match status" value="1"/>
</dbReference>
<dbReference type="PANTHER" id="PTHR39072:SF2">
    <property type="match status" value="1"/>
</dbReference>
<feature type="compositionally biased region" description="Low complexity" evidence="4">
    <location>
        <begin position="792"/>
        <end position="808"/>
    </location>
</feature>
<feature type="compositionally biased region" description="Polar residues" evidence="4">
    <location>
        <begin position="1467"/>
        <end position="1481"/>
    </location>
</feature>
<name>A0A979FLV1_HYAAZ</name>
<feature type="region of interest" description="Disordered" evidence="4">
    <location>
        <begin position="3400"/>
        <end position="3463"/>
    </location>
</feature>
<keyword evidence="5" id="KW-0812">Transmembrane</keyword>
<feature type="compositionally biased region" description="Polar residues" evidence="4">
    <location>
        <begin position="2674"/>
        <end position="2691"/>
    </location>
</feature>
<dbReference type="OMA" id="YTAGHVN"/>
<feature type="compositionally biased region" description="Basic and acidic residues" evidence="4">
    <location>
        <begin position="2012"/>
        <end position="2023"/>
    </location>
</feature>
<feature type="compositionally biased region" description="Basic and acidic residues" evidence="4">
    <location>
        <begin position="809"/>
        <end position="819"/>
    </location>
</feature>
<feature type="region of interest" description="Disordered" evidence="4">
    <location>
        <begin position="4667"/>
        <end position="4700"/>
    </location>
</feature>
<feature type="compositionally biased region" description="Polar residues" evidence="4">
    <location>
        <begin position="3197"/>
        <end position="3219"/>
    </location>
</feature>
<feature type="compositionally biased region" description="Pro residues" evidence="4">
    <location>
        <begin position="2344"/>
        <end position="2353"/>
    </location>
</feature>
<reference evidence="8" key="1">
    <citation type="submission" date="2025-08" db="UniProtKB">
        <authorList>
            <consortium name="RefSeq"/>
        </authorList>
    </citation>
    <scope>IDENTIFICATION</scope>
    <source>
        <tissue evidence="8">Whole organism</tissue>
    </source>
</reference>
<feature type="region of interest" description="Disordered" evidence="4">
    <location>
        <begin position="779"/>
        <end position="822"/>
    </location>
</feature>
<dbReference type="InterPro" id="IPR018097">
    <property type="entry name" value="EGF_Ca-bd_CS"/>
</dbReference>
<evidence type="ECO:0000256" key="2">
    <source>
        <dbReference type="ARBA" id="ARBA00023157"/>
    </source>
</evidence>
<feature type="compositionally biased region" description="Basic and acidic residues" evidence="4">
    <location>
        <begin position="1632"/>
        <end position="1647"/>
    </location>
</feature>
<dbReference type="Pfam" id="PF07645">
    <property type="entry name" value="EGF_CA"/>
    <property type="match status" value="1"/>
</dbReference>
<keyword evidence="5" id="KW-1133">Transmembrane helix</keyword>
<accession>A0A979FLV1</accession>
<feature type="region of interest" description="Disordered" evidence="4">
    <location>
        <begin position="1565"/>
        <end position="1759"/>
    </location>
</feature>
<dbReference type="SMART" id="SM00179">
    <property type="entry name" value="EGF_CA"/>
    <property type="match status" value="1"/>
</dbReference>
<evidence type="ECO:0000313" key="8">
    <source>
        <dbReference type="RefSeq" id="XP_047737648.1"/>
    </source>
</evidence>
<dbReference type="CDD" id="cd00054">
    <property type="entry name" value="EGF_CA"/>
    <property type="match status" value="1"/>
</dbReference>
<feature type="compositionally biased region" description="Polar residues" evidence="4">
    <location>
        <begin position="1364"/>
        <end position="1374"/>
    </location>
</feature>
<feature type="compositionally biased region" description="Low complexity" evidence="4">
    <location>
        <begin position="4030"/>
        <end position="4039"/>
    </location>
</feature>
<feature type="region of interest" description="Disordered" evidence="4">
    <location>
        <begin position="2780"/>
        <end position="2866"/>
    </location>
</feature>
<dbReference type="KEGG" id="hazt:108683320"/>
<feature type="region of interest" description="Disordered" evidence="4">
    <location>
        <begin position="3991"/>
        <end position="4051"/>
    </location>
</feature>
<feature type="compositionally biased region" description="Polar residues" evidence="4">
    <location>
        <begin position="2707"/>
        <end position="2731"/>
    </location>
</feature>
<feature type="domain" description="EGF-like" evidence="6">
    <location>
        <begin position="4983"/>
        <end position="5018"/>
    </location>
</feature>
<keyword evidence="7" id="KW-1185">Reference proteome</keyword>
<feature type="compositionally biased region" description="Polar residues" evidence="4">
    <location>
        <begin position="3411"/>
        <end position="3444"/>
    </location>
</feature>
<feature type="region of interest" description="Disordered" evidence="4">
    <location>
        <begin position="3125"/>
        <end position="3164"/>
    </location>
</feature>
<dbReference type="InterPro" id="IPR031866">
    <property type="entry name" value="DUF4758"/>
</dbReference>
<dbReference type="Gene3D" id="2.10.25.10">
    <property type="entry name" value="Laminin"/>
    <property type="match status" value="1"/>
</dbReference>
<dbReference type="OrthoDB" id="10040649at2759"/>
<dbReference type="SMART" id="SM00181">
    <property type="entry name" value="EGF"/>
    <property type="match status" value="3"/>
</dbReference>
<feature type="compositionally biased region" description="Polar residues" evidence="4">
    <location>
        <begin position="4040"/>
        <end position="4051"/>
    </location>
</feature>
<feature type="compositionally biased region" description="Low complexity" evidence="4">
    <location>
        <begin position="2906"/>
        <end position="2920"/>
    </location>
</feature>
<feature type="compositionally biased region" description="Low complexity" evidence="4">
    <location>
        <begin position="1735"/>
        <end position="1750"/>
    </location>
</feature>
<evidence type="ECO:0000256" key="4">
    <source>
        <dbReference type="SAM" id="MobiDB-lite"/>
    </source>
</evidence>
<feature type="compositionally biased region" description="Basic and acidic residues" evidence="4">
    <location>
        <begin position="1333"/>
        <end position="1342"/>
    </location>
</feature>
<comment type="caution">
    <text evidence="3">Lacks conserved residue(s) required for the propagation of feature annotation.</text>
</comment>
<evidence type="ECO:0000259" key="6">
    <source>
        <dbReference type="PROSITE" id="PS50026"/>
    </source>
</evidence>
<feature type="compositionally biased region" description="Polar residues" evidence="4">
    <location>
        <begin position="1668"/>
        <end position="1695"/>
    </location>
</feature>
<dbReference type="InterPro" id="IPR001881">
    <property type="entry name" value="EGF-like_Ca-bd_dom"/>
</dbReference>
<feature type="region of interest" description="Disordered" evidence="4">
    <location>
        <begin position="2609"/>
        <end position="2767"/>
    </location>
</feature>
<feature type="compositionally biased region" description="Basic and acidic residues" evidence="4">
    <location>
        <begin position="1376"/>
        <end position="1399"/>
    </location>
</feature>
<dbReference type="PROSITE" id="PS50026">
    <property type="entry name" value="EGF_3"/>
    <property type="match status" value="2"/>
</dbReference>
<dbReference type="GeneID" id="108683320"/>
<feature type="compositionally biased region" description="Polar residues" evidence="4">
    <location>
        <begin position="5320"/>
        <end position="5338"/>
    </location>
</feature>
<dbReference type="PROSITE" id="PS00010">
    <property type="entry name" value="ASX_HYDROXYL"/>
    <property type="match status" value="1"/>
</dbReference>
<sequence length="5338" mass="577826">MNVKEFEAVDTTGLEGAVWPQGGEQGPAGAITPAVEVETTIFDQLDADATTKRPLGTIASSVVTFVNDRTTSEYVTVIQGTRIDGHYAHVTTKSSRVFYAEPIRLTSSTVFNAGNIQTVPSDPFRGSHTAVDPVVGKELLVTATKTLVTKQGPLNSLMTKTVLSGSIPVNDETSFRFLLDGSTSADGSDIMLVRDGDGRRVVYSSEANFEVVQSPRPDGSTPVIRFGTAELGGDKLSGVLVESPKNVMTDVELEGSESITSDDIELLTITIGTPVQVAYSTKFQDKMTIMKMEDIMESTDKENEITGNAIPRARKVTEDKADEIVILPDKVKSVDINLPTFTVKVPDQTLEEVVHVSGGLKKKDAQNLFPKYEVKKKTKTADEIRAEFNLERGDRKSNLPTVTYVGFADFTTTIADTVVIFTPKSKTPPGASSQKIYVTQTGQETGRVDSPFAGFGAVSSLAPRVAPAGPSFILSDGDNNLDTKDMKTVMVAKNDGSSLMQDEKEVIAPVTQTSHLPGIIYSTVETSRYNTVDLYPSGLVSSIGGTIIGNGMTTVFTTYIYGTFIQNQYAQIVQSTSSIFYLKSRAPSSIDATKPSIITATKMPEFESSTKDILEAFFENLTEEPTTESFKSNILEELLDNSLGRAVSSDPSEQTIVERQKDGELIEESSATILPSVTTLTYYTTYVRNGEITVSTRYQTSKLLPLSVSDSGRTIHGSQSSSDDISTLTYYTTKFVSGSTHVTSNTKVVSAGMIQPSKVMSIESTISPEEMMKLDQMEMTTEDALDSTTAISSTESVTESYSESISESSTDRSSQDATEKPSLNLESSLVADEDVDAVFYPRTYYITYTYFTTYHLDDTSSVLSSFETVTNIISNSLELDEHRTISPIIATPPVTYWTTYTYWTTFFRHNTTVTTSSEETVSNVVGVTLSAVPDRPTEVLIITPTSTISGVDDDMMVTVDATTYYTTYTYYTSTFLGTSTIVNSRLETITNVVQSTPSVAVDSSITAINFGFDDTTEDTTKLNAAVVEEEFLSEVDQGINDQPTGLLSTIRSSTVVDDATTIFSTRVFGTIVDGVYFQMQSTTSEVISQRDTTTVSVYSVDAGSLISNGLTTHFTSQYIELVGDGVSSTEIRATSTIDGEPDFAAFLNKESKTGVVRQIIGSQIQGSKTTLYDSTIIGTFVDGSYTQVVESSSTTTIGPSTVFSPLAATNVIEMKVTPTLQASLNDLTISPTPVLTPSVKLPIEEEFSSIQKDLIEKEQASSHSLETLISSRESTSSRRPDIFKFIKRTSTFTFPTTLIGSLPESEKLKASSSATLSVGSSIVKTPVSAVDRSSARPEDPTRRLRFQTSRGGRPSVHPFASARGKSSISPSSVKPNIEKTKEVEDLPAKKTSKVEKTEESEGNSPVNSFRPFSFRRQEVAPGTRSSLPFLPRARKVESDGNHSASSRFAPTTTEGTTPKPEPTTPKLAQSNARNRPTSPSALSVEERRRQRQKLASRSALSRLFPNRNNEDQLDGDGSELTVLYADVDGSVVNPNDPIDLIYFTPEDATSLDAGDALSLTRRKRQTDFGARVSSRGVSRTSPARAEPPSADSQQSESRPPSRQARQPQSDAAPPPRPRSRNTSPIRIPNRNSHTEEEVAPTPKEEAKPAQFTLTNARSRSRAPALPRENTNTQQNNDAQRSLNRLRAQSSRNSVPLGNIRGRGVRRQPPETPQRPAANRFSKPSENRAPPKRPAAPRNRNLNNKAPNNKRTQVGGKNPIAEFRNRPVAEIEPEPFLLPSFDGTFDIFDPITVTRSVPFTTSIPEVKNGRTSHKEVITASTQTEVIQPDQIIQTEINGEIKLLLSTIQNGNEITRVLIEPQESEVAVTANSFVNGKRTQVTQVIPTQIFNVVTMTAAPDVQNLLQLLLSGQQQNPLLAALGLGQQTPSEVVRTTSYVTTVTSVLSTLLPIIFRGKMVTTTVVDTRTEVVTATELITETVGNTLNPFGNQNPLNQLLPLLLQNQLQQQQTQQRPIREEPIRESKPETQPSTPPEIDPEPVIQTSVITMFVSGRRPGEFSKIFSTVTLDGEVARVKRQPTELAQPTALPQFLDADKGSKFLSDNYYKDLDWYIMSAINEVDSPNVHDETPSLESFVPGLSYHLGQIPVTYDEALFSNANPFLLNVPAESLTPKRRIPRSAQRGTLRFRDRLIQARKFPSETANQGIVIDDDSVTNVRTNPNARKLTIQGSKIQNERIANQIKQINAPTTYYTTFTYYTTLVDESGREFIQSSLDTITQVATAAAEIGDLTRIAATDVNRDAKATEAFTIDEAIVPGRPRSVPEPSFQEPEPPFGPIVKDGAGVEPFQPIPDPPPPLSVEAVTEGSSTGRQTFIVRRPSQTPVHPVNNRRGQQEVSDRQSQQLERRKVIKTLKRIIPNDDAEKSDATTVPTVVSRVGDRIKPRLLPRRPTINRNNDVVENLDKTEKGPVVVTQRESEAQAPTAMAVAVAPFVGTIETLYTVYSYLYEINSGGGSIVSSTRDVTVSNRVRPSVVTVPEEFRDPGAKLNTLEVGEVTANLGPRVLNSLTTQIYLASATLVDLSTKLPLINDEVNSQRETQGRRPQSLLQSSIHDDEGAHQIETPAITSTTASRVLPTRRLFRPSRPSESATDADALEDETTQSPIIEDTTEPEEKPQARRPSTPNFSRGSVRFNNANDRVRFTVTRRRPQEVQVRTASPNQSRVSPENTPRTPNPQRSLKDRQRNRGQTIDQLTTTTVPPLRKISRGRSRGREITTTETIEEEIIITDSPSTESPKSSTKSLDDMESLPTLETTTGKSTTRSSRPSVRRDDIPIIRRPTGDRDTSRVPIGDRLKPAADAATDKTEDESITDGSSAALDFSSIFGQVSANSENTTPSKGLKFTHERKDRRLESTVATTEASTTMKTVPTTPAREFRFGIRGDEKPKLRDPLLFGGHKPSRTSVKDPDSQDDEHRTDSAPLRSNVDSKTEVTTSAPKFRFQLATAQKNISTPTSSLTNVEGDLVPADYLDDYYTEYYDEEEDPVSENDKSVKPSLNPKSKTDLELTSGLAFRKPSNVLPPNVVWKTFTTNTFLPILDGEKTVTLSIVTSTLETLHATDAHLITRAPELFNPDLLPKPLRSTTTSPDRSKSPVGIFSSTATTPEEKTARTSEFSGFRFGSAAASDKSTDKQRSRFDIPLRRVPTSPRATQATQTLRNQNVEASASIPQSAPERKTRFELSKPKIDSVLPALLDFNIKPVLDDKNSREVVAEKKKLNPFETGLAALESTTERDRAPTTGKGITKFEARFKTTKTNEELVTTTNNPFAAAIDALKTSIFQSEVTETNQRGNEIDTDGSLDYSLPVSFPTTLFNSVLFAQTTTEVNTERNKLVNDKLDNDKLLNNFEEFLETLTSESPETSTQVESTTTPSATTKKQGGFRFTNSPSTTTERYTNDPSSATASPSEEFSSAPSTESLHNLFRVDEEENMISDGENYNALEDVGILDGDENDTVVSHSVTSIPDFISAIAEATNDSFDQDSVESSTDSPVFGGEAPVENDSESITSTETPPAIEQEDVHSNVITREGKNIAFDGGAIGSNLELWGPNKNLATRTMSNGVRVIVAGEQTSPLPPHPEGGAPVTLPPSTLSGQVSLRASADPSQMVASVPEASLQTLTYYTTLTHLSTVSPGDGDLLGATPLVVTSRETISRLVTSSVPFSGNFIEMTQVVLNTETYLTTQTFTRTLEGETTATTSTEVLTQVIITEEPSVTRQSVTSAPSVSPMVVTKTYLTTFTYYHTEVSSDVTNVQTDTVVSSEVVTETMFVTPEPVLHGSEITKTPAPSLELESDDIVYATRTFFTTSTHLTTLLEGGSTVTTSSVTVQSRIVTETIPASNLIGLGGGEVMMPTKIIEDVPRTEVYMPLGNDVFKQLRTFFATYTHYTTLADGSVNSREVTKTKVLSSIITTTEVPQSLIVKSTALVDTADVEEDSTGTIVPTSITTALLSSSGAQRPSISPSLDSSISAFPKETAGKPGRTSTRGGQGRPSQSGSRSSIKPTSTAGLSPSQLSALKASIVTSQRSPGASVVQLDPSELFSLHESSDTSIAPEATALLDSENESSTKIVSDSTTLATVQQSSSGEIDDLSSHNLISTSVLSVPTVLRGVDGASSTVDAGGTVAVVERDGQRTVLPAVPSVLRLNTPSQVNIAVPVPSNDANVAVAETNSNNDDVTGISIGSGAAFGLMVPVLSAMAGIIKNNLPAAGVAAIAKSDEGGEVLDLPRNTLIHMQEPHFIPVGGVAASMSSLRRQSVQPTQGFIPLNRFDGQDGRNPHQASAIPFPRPINEVGGSSRGGVINFNSPENDFHFQQMGGFKPPSTTERGFTAIFTTGLIPTHVSVISGVETILFGDGLPKPLPPPGLPAPPGGEFQLIEPSFEEFAESNRVLQPVLPDANFVPFATTELPAEINFRIDSSPSRRFHNAIPTNTRPIADGKVFIDTRANGKPKGSLFSTKVIEAIALDKSSQFLMTPEILLHSTVGVGSPLDLSDDGPLVVDNKRTTVVDGVSTVMSGATTIFGTLFSRPLATNTPLGGKMTSIISGRDGEVTKLISRVNTMVKTVTHTVTDVRTVEGVRSTFTEIIEKTLPPVTIVSTVVGTSTEVNTVTVTSDSSEMTSTRLSSLAAVSTTTDSIPDFEPTSESSDAMMAEKNHSPTTDANDVPSFVEHDTPEVENHKEASLSLAEENEISRFVDSSSPDQQVSVGVPAMPVSECKPRCSDVKNEVCKKSTNETYGCLCRPGYSRSNSLNPCTPSIAYKMSVLLDSISEDQLVFDPILHNLTHPVTQDLVQITTHGINKAFLSSNVSNHVNQVTVLKFTPVKYATLPVHARLVDGGVVAEMKVDVGGEEVMTAGGVGAALKVLEPLALKRALTASLKRSNYSLGGTAVHASPYAAVLASTDYDECAGGDHDCHVNALCVNMAGGFTCVCSDSFVDVGDAPGRQCVERTQQCAHCSYRGECQRDDGGELTCECQPWFSGATCSINLRGECQPWFRGATCSINLRVLLVAVVSCAAAAVLLLLLCCCFCSLSRRRNRREAAANQLLTSSLGASTLDRRAFTHDASSDSSDARASTLYTAGHVNAAAELEEGDRPPHALSPRVLLIPRVKGPTQKRASAQDVPADPVVPQAALLDILELLTSSLGASTLDRRAFTHDASSDSSDARASTLYTAGHVNAAAELEEGDRPPHALSPRVVGAPNLLTIAYDLSSAYNNNQRHQPPSSNSYRYHQERTVSALRSCDETTVRPSVRCISRPLSSQGGQTMAERDGGSTLVFPPHELYRPSQDVDSFSDVSESTVRPSVYR</sequence>
<dbReference type="PANTHER" id="PTHR39072">
    <property type="entry name" value="RE48511P"/>
    <property type="match status" value="1"/>
</dbReference>
<evidence type="ECO:0000313" key="7">
    <source>
        <dbReference type="Proteomes" id="UP000694843"/>
    </source>
</evidence>
<feature type="disulfide bond" evidence="3">
    <location>
        <begin position="5008"/>
        <end position="5017"/>
    </location>
</feature>
<dbReference type="InterPro" id="IPR000152">
    <property type="entry name" value="EGF-type_Asp/Asn_hydroxyl_site"/>
</dbReference>
<feature type="compositionally biased region" description="Low complexity" evidence="4">
    <location>
        <begin position="1592"/>
        <end position="1611"/>
    </location>
</feature>
<keyword evidence="2 3" id="KW-1015">Disulfide bond</keyword>
<keyword evidence="5" id="KW-0472">Membrane</keyword>
<feature type="domain" description="EGF-like" evidence="6">
    <location>
        <begin position="4937"/>
        <end position="4981"/>
    </location>
</feature>
<evidence type="ECO:0000256" key="1">
    <source>
        <dbReference type="ARBA" id="ARBA00022536"/>
    </source>
</evidence>
<feature type="compositionally biased region" description="Basic and acidic residues" evidence="4">
    <location>
        <begin position="2821"/>
        <end position="2857"/>
    </location>
</feature>
<feature type="region of interest" description="Disordered" evidence="4">
    <location>
        <begin position="1326"/>
        <end position="1515"/>
    </location>
</feature>
<keyword evidence="1 3" id="KW-0245">EGF-like domain</keyword>
<gene>
    <name evidence="8" type="primary">LOC108683320</name>
</gene>
<evidence type="ECO:0000256" key="5">
    <source>
        <dbReference type="SAM" id="Phobius"/>
    </source>
</evidence>
<dbReference type="Proteomes" id="UP000694843">
    <property type="component" value="Unplaced"/>
</dbReference>
<feature type="region of interest" description="Disordered" evidence="4">
    <location>
        <begin position="2335"/>
        <end position="2400"/>
    </location>
</feature>
<dbReference type="RefSeq" id="XP_047737648.1">
    <property type="nucleotide sequence ID" value="XM_047881692.1"/>
</dbReference>
<dbReference type="PROSITE" id="PS00022">
    <property type="entry name" value="EGF_1"/>
    <property type="match status" value="1"/>
</dbReference>
<feature type="region of interest" description="Disordered" evidence="4">
    <location>
        <begin position="5288"/>
        <end position="5338"/>
    </location>
</feature>
<feature type="compositionally biased region" description="Low complexity" evidence="4">
    <location>
        <begin position="2780"/>
        <end position="2794"/>
    </location>
</feature>
<feature type="region of interest" description="Disordered" evidence="4">
    <location>
        <begin position="2005"/>
        <end position="2037"/>
    </location>
</feature>